<reference evidence="1" key="2">
    <citation type="submission" date="2022-01" db="EMBL/GenBank/DDBJ databases">
        <authorList>
            <person name="Yamashiro T."/>
            <person name="Shiraishi A."/>
            <person name="Satake H."/>
            <person name="Nakayama K."/>
        </authorList>
    </citation>
    <scope>NUCLEOTIDE SEQUENCE</scope>
</reference>
<keyword evidence="2" id="KW-1185">Reference proteome</keyword>
<dbReference type="EMBL" id="BQNB010009082">
    <property type="protein sequence ID" value="GJS58490.1"/>
    <property type="molecule type" value="Genomic_DNA"/>
</dbReference>
<feature type="non-terminal residue" evidence="1">
    <location>
        <position position="1"/>
    </location>
</feature>
<dbReference type="PANTHER" id="PTHR33116:SF78">
    <property type="entry name" value="OS12G0587133 PROTEIN"/>
    <property type="match status" value="1"/>
</dbReference>
<evidence type="ECO:0000313" key="1">
    <source>
        <dbReference type="EMBL" id="GJS58490.1"/>
    </source>
</evidence>
<sequence>FTVIRSVLGALGTYYFSLLKAPKGVISYLERLRRNGSLYASNIAIGTKWWWRFPKEPSSLWRRIIVSIHGDCNLQTTYPRLYMLETKKHYKIYERVNSLNGIQTTNWNWRRPIRDGPEAQQLSGLLLQLSELNLSNAPDTWNYTLNPSLMFSVASFRHHVESSCLLSSLDPIRWNKHLPIKVNIHA</sequence>
<accession>A0ABQ4X0E1</accession>
<reference evidence="1" key="1">
    <citation type="journal article" date="2022" name="Int. J. Mol. Sci.">
        <title>Draft Genome of Tanacetum Coccineum: Genomic Comparison of Closely Related Tanacetum-Family Plants.</title>
        <authorList>
            <person name="Yamashiro T."/>
            <person name="Shiraishi A."/>
            <person name="Nakayama K."/>
            <person name="Satake H."/>
        </authorList>
    </citation>
    <scope>NUCLEOTIDE SEQUENCE</scope>
</reference>
<dbReference type="Proteomes" id="UP001151760">
    <property type="component" value="Unassembled WGS sequence"/>
</dbReference>
<dbReference type="PANTHER" id="PTHR33116">
    <property type="entry name" value="REVERSE TRANSCRIPTASE ZINC-BINDING DOMAIN-CONTAINING PROTEIN-RELATED-RELATED"/>
    <property type="match status" value="1"/>
</dbReference>
<organism evidence="1 2">
    <name type="scientific">Tanacetum coccineum</name>
    <dbReference type="NCBI Taxonomy" id="301880"/>
    <lineage>
        <taxon>Eukaryota</taxon>
        <taxon>Viridiplantae</taxon>
        <taxon>Streptophyta</taxon>
        <taxon>Embryophyta</taxon>
        <taxon>Tracheophyta</taxon>
        <taxon>Spermatophyta</taxon>
        <taxon>Magnoliopsida</taxon>
        <taxon>eudicotyledons</taxon>
        <taxon>Gunneridae</taxon>
        <taxon>Pentapetalae</taxon>
        <taxon>asterids</taxon>
        <taxon>campanulids</taxon>
        <taxon>Asterales</taxon>
        <taxon>Asteraceae</taxon>
        <taxon>Asteroideae</taxon>
        <taxon>Anthemideae</taxon>
        <taxon>Anthemidinae</taxon>
        <taxon>Tanacetum</taxon>
    </lineage>
</organism>
<proteinExistence type="predicted"/>
<name>A0ABQ4X0E1_9ASTR</name>
<evidence type="ECO:0000313" key="2">
    <source>
        <dbReference type="Proteomes" id="UP001151760"/>
    </source>
</evidence>
<comment type="caution">
    <text evidence="1">The sequence shown here is derived from an EMBL/GenBank/DDBJ whole genome shotgun (WGS) entry which is preliminary data.</text>
</comment>
<gene>
    <name evidence="1" type="ORF">Tco_0653274</name>
</gene>
<protein>
    <submittedName>
        <fullName evidence="1">Uncharacterized protein</fullName>
    </submittedName>
</protein>